<comment type="similarity">
    <text evidence="3">Belongs to the glycosyltransferase 18 family.</text>
</comment>
<name>A0A8C4QVY5_EPTBU</name>
<dbReference type="PANTHER" id="PTHR15075">
    <property type="entry name" value="ALPHA-MANNOSIDE BETA-1,6-N-ACETYLGLUCOSAMINYLTRANSFERASE"/>
    <property type="match status" value="1"/>
</dbReference>
<dbReference type="UniPathway" id="UPA00378"/>
<evidence type="ECO:0000256" key="10">
    <source>
        <dbReference type="ARBA" id="ARBA00023034"/>
    </source>
</evidence>
<evidence type="ECO:0000256" key="6">
    <source>
        <dbReference type="ARBA" id="ARBA00022679"/>
    </source>
</evidence>
<comment type="subcellular location">
    <subcellularLocation>
        <location evidence="1">Golgi apparatus membrane</location>
        <topology evidence="1">Single-pass type II membrane protein</topology>
    </subcellularLocation>
</comment>
<evidence type="ECO:0000259" key="15">
    <source>
        <dbReference type="Pfam" id="PF15024"/>
    </source>
</evidence>
<evidence type="ECO:0000256" key="11">
    <source>
        <dbReference type="ARBA" id="ARBA00023136"/>
    </source>
</evidence>
<organism evidence="16 17">
    <name type="scientific">Eptatretus burgeri</name>
    <name type="common">Inshore hagfish</name>
    <dbReference type="NCBI Taxonomy" id="7764"/>
    <lineage>
        <taxon>Eukaryota</taxon>
        <taxon>Metazoa</taxon>
        <taxon>Chordata</taxon>
        <taxon>Craniata</taxon>
        <taxon>Vertebrata</taxon>
        <taxon>Cyclostomata</taxon>
        <taxon>Myxini</taxon>
        <taxon>Myxiniformes</taxon>
        <taxon>Myxinidae</taxon>
        <taxon>Eptatretinae</taxon>
        <taxon>Eptatretus</taxon>
    </lineage>
</organism>
<accession>A0A8C4QVY5</accession>
<keyword evidence="12" id="KW-0325">Glycoprotein</keyword>
<evidence type="ECO:0000313" key="17">
    <source>
        <dbReference type="Proteomes" id="UP000694388"/>
    </source>
</evidence>
<dbReference type="EC" id="2.4.1.155" evidence="4"/>
<evidence type="ECO:0000256" key="9">
    <source>
        <dbReference type="ARBA" id="ARBA00022989"/>
    </source>
</evidence>
<keyword evidence="8" id="KW-0735">Signal-anchor</keyword>
<evidence type="ECO:0000256" key="13">
    <source>
        <dbReference type="ARBA" id="ARBA00048243"/>
    </source>
</evidence>
<evidence type="ECO:0000256" key="7">
    <source>
        <dbReference type="ARBA" id="ARBA00022692"/>
    </source>
</evidence>
<comment type="pathway">
    <text evidence="2">Protein modification; protein glycosylation.</text>
</comment>
<keyword evidence="5" id="KW-0328">Glycosyltransferase</keyword>
<keyword evidence="10" id="KW-0333">Golgi apparatus</keyword>
<dbReference type="Pfam" id="PF15024">
    <property type="entry name" value="Glyco_transf_18"/>
    <property type="match status" value="1"/>
</dbReference>
<dbReference type="Ensembl" id="ENSEBUT00000021962.1">
    <property type="protein sequence ID" value="ENSEBUP00000021386.1"/>
    <property type="gene ID" value="ENSEBUG00000013209.1"/>
</dbReference>
<evidence type="ECO:0000256" key="1">
    <source>
        <dbReference type="ARBA" id="ARBA00004323"/>
    </source>
</evidence>
<proteinExistence type="inferred from homology"/>
<evidence type="ECO:0000256" key="4">
    <source>
        <dbReference type="ARBA" id="ARBA00012671"/>
    </source>
</evidence>
<evidence type="ECO:0000256" key="8">
    <source>
        <dbReference type="ARBA" id="ARBA00022968"/>
    </source>
</evidence>
<sequence length="251" mass="28666">MKPTPGIRKHHVPFFKSRATRPGGSLNRPWTPITQPLTSRSGQHFASVGRLESRIDLLYNGTRGNATNRTQLAQGMGTPVTGSSHIKFAELLNGAQEQCELPERDGFPHCEAKIKWMKDMWQSDSCYLSYGVDGSYCSFIIYLGEVENWCPRLPWRKKADQIEGLTLAEIRTDFGELFRAMGKCEEFRWMMMRISRMSNTWLEAIQTLAEKQDLKHRVHKKILVHLGLLTKEYSFICLFNATGNLPQIIGS</sequence>
<keyword evidence="9" id="KW-1133">Transmembrane helix</keyword>
<evidence type="ECO:0000256" key="14">
    <source>
        <dbReference type="SAM" id="MobiDB-lite"/>
    </source>
</evidence>
<keyword evidence="7" id="KW-0812">Transmembrane</keyword>
<dbReference type="InterPro" id="IPR026116">
    <property type="entry name" value="GT18_cat"/>
</dbReference>
<evidence type="ECO:0000256" key="5">
    <source>
        <dbReference type="ARBA" id="ARBA00022676"/>
    </source>
</evidence>
<keyword evidence="6" id="KW-0808">Transferase</keyword>
<dbReference type="PANTHER" id="PTHR15075:SF5">
    <property type="entry name" value="ALPHA-1,6-MANNOSYLGLYCOPROTEIN 6-BETA-N-ACETYLGLUCOSAMINYLTRANSFERASE A"/>
    <property type="match status" value="1"/>
</dbReference>
<protein>
    <recommendedName>
        <fullName evidence="4">alpha-1,6-mannosyl-glycoprotein 6-beta-N-acetylglucosaminyltransferase</fullName>
        <ecNumber evidence="4">2.4.1.155</ecNumber>
    </recommendedName>
</protein>
<dbReference type="GO" id="GO:0006487">
    <property type="term" value="P:protein N-linked glycosylation"/>
    <property type="evidence" value="ECO:0007669"/>
    <property type="project" value="TreeGrafter"/>
</dbReference>
<reference evidence="16" key="2">
    <citation type="submission" date="2025-09" db="UniProtKB">
        <authorList>
            <consortium name="Ensembl"/>
        </authorList>
    </citation>
    <scope>IDENTIFICATION</scope>
</reference>
<feature type="region of interest" description="Disordered" evidence="14">
    <location>
        <begin position="1"/>
        <end position="41"/>
    </location>
</feature>
<feature type="compositionally biased region" description="Polar residues" evidence="14">
    <location>
        <begin position="32"/>
        <end position="41"/>
    </location>
</feature>
<keyword evidence="17" id="KW-1185">Reference proteome</keyword>
<comment type="catalytic activity">
    <reaction evidence="13">
        <text>N(4)-{beta-D-GlcNAc-(1-&gt;2)-[beta-D-GlcNAc-(1-&gt;4)]-alpha-D-Man-(1-&gt;3)-[beta-D-GlcNAc-(1-&gt;2)-alpha-D-Man-(1-&gt;6)]-beta-D-Man-(1-&gt;4)-beta-D-GlcNAc-(1-&gt;4)-beta-D-GlcNAc}-L-asparaginyl-[protein] + UDP-N-acetyl-alpha-D-glucosamine = N(4)-{beta-D-GlcNAc-(1-&gt;2)-[beta-D-GlcNAc-(1-&gt;4)]-alpha-D-Man-(1-&gt;3)-[beta-D-GlcNAc-(1-&gt;2)-[beta-D-GlcNAc-(1-&gt;6)]-alpha-D-Man-(1-&gt;6)]-beta-D-Man-(1-&gt;4)-beta-D-GlcNAc-(1-&gt;4)-beta-D-GlcNAc}-L-asparaginyl-[protein] + UDP + H(+)</text>
        <dbReference type="Rhea" id="RHEA:16921"/>
        <dbReference type="Rhea" id="RHEA-COMP:14374"/>
        <dbReference type="Rhea" id="RHEA-COMP:14377"/>
        <dbReference type="ChEBI" id="CHEBI:15378"/>
        <dbReference type="ChEBI" id="CHEBI:57705"/>
        <dbReference type="ChEBI" id="CHEBI:58223"/>
        <dbReference type="ChEBI" id="CHEBI:139507"/>
        <dbReference type="ChEBI" id="CHEBI:139510"/>
        <dbReference type="EC" id="2.4.1.155"/>
    </reaction>
</comment>
<evidence type="ECO:0000256" key="2">
    <source>
        <dbReference type="ARBA" id="ARBA00004922"/>
    </source>
</evidence>
<evidence type="ECO:0000256" key="3">
    <source>
        <dbReference type="ARBA" id="ARBA00007477"/>
    </source>
</evidence>
<evidence type="ECO:0000256" key="12">
    <source>
        <dbReference type="ARBA" id="ARBA00023180"/>
    </source>
</evidence>
<keyword evidence="11" id="KW-0472">Membrane</keyword>
<dbReference type="GeneTree" id="ENSGT00940000153470"/>
<dbReference type="GO" id="GO:0030144">
    <property type="term" value="F:alpha-1,6-mannosylglycoprotein 6-beta-N-acetylglucosaminyltransferase activity"/>
    <property type="evidence" value="ECO:0007669"/>
    <property type="project" value="UniProtKB-EC"/>
</dbReference>
<dbReference type="Proteomes" id="UP000694388">
    <property type="component" value="Unplaced"/>
</dbReference>
<dbReference type="AlphaFoldDB" id="A0A8C4QVY5"/>
<feature type="domain" description="Glycosyltransferase family 18 catalytic" evidence="15">
    <location>
        <begin position="126"/>
        <end position="235"/>
    </location>
</feature>
<dbReference type="GO" id="GO:0000139">
    <property type="term" value="C:Golgi membrane"/>
    <property type="evidence" value="ECO:0007669"/>
    <property type="project" value="UniProtKB-SubCell"/>
</dbReference>
<reference evidence="16" key="1">
    <citation type="submission" date="2025-08" db="UniProtKB">
        <authorList>
            <consortium name="Ensembl"/>
        </authorList>
    </citation>
    <scope>IDENTIFICATION</scope>
</reference>
<evidence type="ECO:0000313" key="16">
    <source>
        <dbReference type="Ensembl" id="ENSEBUP00000021386.1"/>
    </source>
</evidence>
<dbReference type="InterPro" id="IPR052105">
    <property type="entry name" value="MGAT5_Glycosyltransferase"/>
</dbReference>